<organism evidence="1 2">
    <name type="scientific">Eumeta variegata</name>
    <name type="common">Bagworm moth</name>
    <name type="synonym">Eumeta japonica</name>
    <dbReference type="NCBI Taxonomy" id="151549"/>
    <lineage>
        <taxon>Eukaryota</taxon>
        <taxon>Metazoa</taxon>
        <taxon>Ecdysozoa</taxon>
        <taxon>Arthropoda</taxon>
        <taxon>Hexapoda</taxon>
        <taxon>Insecta</taxon>
        <taxon>Pterygota</taxon>
        <taxon>Neoptera</taxon>
        <taxon>Endopterygota</taxon>
        <taxon>Lepidoptera</taxon>
        <taxon>Glossata</taxon>
        <taxon>Ditrysia</taxon>
        <taxon>Tineoidea</taxon>
        <taxon>Psychidae</taxon>
        <taxon>Oiketicinae</taxon>
        <taxon>Eumeta</taxon>
    </lineage>
</organism>
<keyword evidence="2" id="KW-1185">Reference proteome</keyword>
<name>A0A4C1VKF2_EUMVA</name>
<reference evidence="1 2" key="1">
    <citation type="journal article" date="2019" name="Commun. Biol.">
        <title>The bagworm genome reveals a unique fibroin gene that provides high tensile strength.</title>
        <authorList>
            <person name="Kono N."/>
            <person name="Nakamura H."/>
            <person name="Ohtoshi R."/>
            <person name="Tomita M."/>
            <person name="Numata K."/>
            <person name="Arakawa K."/>
        </authorList>
    </citation>
    <scope>NUCLEOTIDE SEQUENCE [LARGE SCALE GENOMIC DNA]</scope>
</reference>
<evidence type="ECO:0000313" key="1">
    <source>
        <dbReference type="EMBL" id="GBP38205.1"/>
    </source>
</evidence>
<sequence>MAPVSRPDRPRRRAPGDTSYQKTYPLQAFYRRSSRFVVERQIRGSAVGCMLHVNTCCRQASTMDFRELTPHTIQGCRPFKHENGRGASCGNGDGQAVVRRGKRIIMLFPFKDVTFELSTRLAAIGRRPANGGAASSGPGRGQRRRLLRKHACFCYGESRPALLRAYPSGCGERERDETRGREPGLTRCRTRRDAPVRDWLI</sequence>
<gene>
    <name evidence="1" type="ORF">EVAR_18084_1</name>
</gene>
<dbReference type="AlphaFoldDB" id="A0A4C1VKF2"/>
<protein>
    <submittedName>
        <fullName evidence="1">Uncharacterized protein</fullName>
    </submittedName>
</protein>
<accession>A0A4C1VKF2</accession>
<evidence type="ECO:0000313" key="2">
    <source>
        <dbReference type="Proteomes" id="UP000299102"/>
    </source>
</evidence>
<dbReference type="Proteomes" id="UP000299102">
    <property type="component" value="Unassembled WGS sequence"/>
</dbReference>
<proteinExistence type="predicted"/>
<dbReference type="EMBL" id="BGZK01000345">
    <property type="protein sequence ID" value="GBP38205.1"/>
    <property type="molecule type" value="Genomic_DNA"/>
</dbReference>
<comment type="caution">
    <text evidence="1">The sequence shown here is derived from an EMBL/GenBank/DDBJ whole genome shotgun (WGS) entry which is preliminary data.</text>
</comment>